<accession>A0A0A2TW75</accession>
<keyword evidence="1" id="KW-0812">Transmembrane</keyword>
<dbReference type="RefSeq" id="WP_036817474.1">
    <property type="nucleotide sequence ID" value="NZ_AVBF01000012.1"/>
</dbReference>
<dbReference type="AlphaFoldDB" id="A0A0A2TW75"/>
<comment type="caution">
    <text evidence="2">The sequence shown here is derived from an EMBL/GenBank/DDBJ whole genome shotgun (WGS) entry which is preliminary data.</text>
</comment>
<dbReference type="Proteomes" id="UP000030147">
    <property type="component" value="Unassembled WGS sequence"/>
</dbReference>
<feature type="transmembrane region" description="Helical" evidence="1">
    <location>
        <begin position="79"/>
        <end position="101"/>
    </location>
</feature>
<feature type="transmembrane region" description="Helical" evidence="1">
    <location>
        <begin position="49"/>
        <end position="67"/>
    </location>
</feature>
<protein>
    <submittedName>
        <fullName evidence="2">Uncharacterized protein</fullName>
    </submittedName>
</protein>
<evidence type="ECO:0000313" key="2">
    <source>
        <dbReference type="EMBL" id="KGP73545.1"/>
    </source>
</evidence>
<feature type="transmembrane region" description="Helical" evidence="1">
    <location>
        <begin position="12"/>
        <end position="33"/>
    </location>
</feature>
<feature type="transmembrane region" description="Helical" evidence="1">
    <location>
        <begin position="194"/>
        <end position="213"/>
    </location>
</feature>
<keyword evidence="1" id="KW-1133">Transmembrane helix</keyword>
<dbReference type="OrthoDB" id="1796359at2"/>
<reference evidence="2 3" key="1">
    <citation type="journal article" date="2015" name="Stand. Genomic Sci.">
        <title>High quality draft genome sequence of the moderately halophilic bacterium Pontibacillus yanchengensis Y32(T) and comparison among Pontibacillus genomes.</title>
        <authorList>
            <person name="Huang J."/>
            <person name="Qiao Z.X."/>
            <person name="Tang J.W."/>
            <person name="Wang G."/>
        </authorList>
    </citation>
    <scope>NUCLEOTIDE SEQUENCE [LARGE SCALE GENOMIC DNA]</scope>
    <source>
        <strain evidence="2 3">Y32</strain>
    </source>
</reference>
<dbReference type="STRING" id="1385514.N782_04485"/>
<evidence type="ECO:0000256" key="1">
    <source>
        <dbReference type="SAM" id="Phobius"/>
    </source>
</evidence>
<dbReference type="EMBL" id="AVBF01000012">
    <property type="protein sequence ID" value="KGP73545.1"/>
    <property type="molecule type" value="Genomic_DNA"/>
</dbReference>
<keyword evidence="3" id="KW-1185">Reference proteome</keyword>
<sequence>MYHVLQIGPISLPLKTLVIIASAILAMGWIYLLQIKYTSTKKWTTPIEWAYSVLWVVIIWKVSYVLIHPIETIHYPLRLIYFDGGILGLVIGIVIGGYSFYKSTSNVLSLFTPRLQMGISGLLFWFGTYSMLYSLIFTIHYLHALIGMYFILTALTYWYRTSLNDIQHSLRVLQWGSAGWITSQLFFNSQEIDMKIWIVFIIWSVIFFIDFKLSHRRK</sequence>
<proteinExistence type="predicted"/>
<dbReference type="eggNOG" id="ENOG5033MC0">
    <property type="taxonomic scope" value="Bacteria"/>
</dbReference>
<gene>
    <name evidence="2" type="ORF">N782_04485</name>
</gene>
<name>A0A0A2TW75_9BACI</name>
<keyword evidence="1" id="KW-0472">Membrane</keyword>
<evidence type="ECO:0000313" key="3">
    <source>
        <dbReference type="Proteomes" id="UP000030147"/>
    </source>
</evidence>
<organism evidence="2 3">
    <name type="scientific">Pontibacillus yanchengensis Y32</name>
    <dbReference type="NCBI Taxonomy" id="1385514"/>
    <lineage>
        <taxon>Bacteria</taxon>
        <taxon>Bacillati</taxon>
        <taxon>Bacillota</taxon>
        <taxon>Bacilli</taxon>
        <taxon>Bacillales</taxon>
        <taxon>Bacillaceae</taxon>
        <taxon>Pontibacillus</taxon>
    </lineage>
</organism>